<keyword evidence="3" id="KW-0378">Hydrolase</keyword>
<dbReference type="Gene3D" id="2.70.98.30">
    <property type="entry name" value="Golgi alpha-mannosidase II, domain 4"/>
    <property type="match status" value="1"/>
</dbReference>
<keyword evidence="2" id="KW-0479">Metal-binding</keyword>
<organism evidence="6 7">
    <name type="scientific">Sulfobacillus benefaciens</name>
    <dbReference type="NCBI Taxonomy" id="453960"/>
    <lineage>
        <taxon>Bacteria</taxon>
        <taxon>Bacillati</taxon>
        <taxon>Bacillota</taxon>
        <taxon>Clostridia</taxon>
        <taxon>Eubacteriales</taxon>
        <taxon>Clostridiales Family XVII. Incertae Sedis</taxon>
        <taxon>Sulfobacillus</taxon>
    </lineage>
</organism>
<keyword evidence="4" id="KW-0326">Glycosidase</keyword>
<protein>
    <recommendedName>
        <fullName evidence="5">Glycoside hydrolase family 38 central domain-containing protein</fullName>
    </recommendedName>
</protein>
<dbReference type="GO" id="GO:0006013">
    <property type="term" value="P:mannose metabolic process"/>
    <property type="evidence" value="ECO:0007669"/>
    <property type="project" value="InterPro"/>
</dbReference>
<dbReference type="Pfam" id="PF09261">
    <property type="entry name" value="Alpha-mann_mid"/>
    <property type="match status" value="1"/>
</dbReference>
<sequence>MTTHYQYWLNALKFWSIIEIQPITTWDVTYATGETYGADPHWQEWRVANAAQRTLTAYTQAVWPNARIRFDLAGESLVRINGQSAYGVNDFHRSFEPKVASGERFKLEVDQVTTGLMGQKVSNPGITAIRWEKVDKSIERTYWDLAVLAEWMSQTELPASLVHWLQRQLDHALTPLYSLSPDAGAQGHWVNREQRPAEEEALFRHLATGREVPGLYQVEHSHLIPAIDQVSRELTLIYEQLRQKAPGGFGRILLLGHAHIDLAWLWPLPETMAKIRRTVASQRYLLDQFPQWRFGMSSPEMWQLLEEHDPQQYRDWAIRAKSGQVVPLGAFWVESDSQLVSAETIIRHLLYGLRYFERITGQRPQIAFLPDTFGFAEGLPTLLAHAGIRLFLTTKINWNDTTPFPYKHFRWIGPDGSSIQAQIFGSSPDGYNGKGSLSDLKFAWSHYAASEGGNHTVLYTLGHGDGGGGPDEDMLQRISRYHQLPLVPELSWALPDTLILPSDDTKSLPIYQGELYLQYHRGVFTSQTAVKQRFRQTPNRIAAAEAWLLESGIHDVLLNEAWRLILRNSFHDILPGSSIATVYQDFHRDLDTAEHLIEDAEDLAISRIFAPSAHADDPVNSLVVGNRSGFSAPPQLSVVSLDYAPEIFFDGKWHNGYLIHPNEYLIPLPALPPMGLVAIPMRQSNAPNQSPSLGRATEPLNLTTVNFSISISCVGIVSLRYRDQELLKDPASIIAFFQHPEQFDAWELVTPEKRGPLEWTHEPLCIVEDNPYRTVVQLRHHVEHSAIMENIVVDHRHGSLLVKISAELNDRHLTLQYRVPTNINALVATAETLWGTTTHPTVSRGPQDAAEFEWVAHRFVDVAEPHRGLALLNDGRYGHSVNRGEIRVTLVTTPLYPDPTADQHMAPVTLALMPHHQHWTDAGVMKAAHALSHPPRITVKPIARINSAIPLEGLCDNIALLAFKPAEDGSGDYIVHLGEMWGDTTDLSLGWPRQVTSVWPIDVISEKPIAAPVALESHVTPVHIKSRGFIALRAHVLPSDTCEEKNHGL</sequence>
<dbReference type="Gene3D" id="1.20.1270.50">
    <property type="entry name" value="Glycoside hydrolase family 38, central domain"/>
    <property type="match status" value="1"/>
</dbReference>
<feature type="domain" description="Glycoside hydrolase family 38 central" evidence="5">
    <location>
        <begin position="518"/>
        <end position="590"/>
    </location>
</feature>
<dbReference type="InterPro" id="IPR028995">
    <property type="entry name" value="Glyco_hydro_57/38_cen_sf"/>
</dbReference>
<evidence type="ECO:0000256" key="4">
    <source>
        <dbReference type="ARBA" id="ARBA00023295"/>
    </source>
</evidence>
<dbReference type="SUPFAM" id="SSF74650">
    <property type="entry name" value="Galactose mutarotase-like"/>
    <property type="match status" value="1"/>
</dbReference>
<dbReference type="SUPFAM" id="SSF88688">
    <property type="entry name" value="Families 57/38 glycoside transferase middle domain"/>
    <property type="match status" value="1"/>
</dbReference>
<dbReference type="Proteomes" id="UP000242972">
    <property type="component" value="Unassembled WGS sequence"/>
</dbReference>
<dbReference type="GO" id="GO:0030246">
    <property type="term" value="F:carbohydrate binding"/>
    <property type="evidence" value="ECO:0007669"/>
    <property type="project" value="InterPro"/>
</dbReference>
<evidence type="ECO:0000256" key="1">
    <source>
        <dbReference type="ARBA" id="ARBA00009792"/>
    </source>
</evidence>
<dbReference type="CDD" id="cd10789">
    <property type="entry name" value="GH38N_AMII_ER_cytosolic"/>
    <property type="match status" value="1"/>
</dbReference>
<dbReference type="GO" id="GO:0004559">
    <property type="term" value="F:alpha-mannosidase activity"/>
    <property type="evidence" value="ECO:0007669"/>
    <property type="project" value="InterPro"/>
</dbReference>
<dbReference type="InterPro" id="IPR000602">
    <property type="entry name" value="Glyco_hydro_38_N"/>
</dbReference>
<dbReference type="InterPro" id="IPR037094">
    <property type="entry name" value="Glyco_hydro_38_cen_sf"/>
</dbReference>
<dbReference type="PANTHER" id="PTHR46017">
    <property type="entry name" value="ALPHA-MANNOSIDASE 2C1"/>
    <property type="match status" value="1"/>
</dbReference>
<dbReference type="SMART" id="SM00872">
    <property type="entry name" value="Alpha-mann_mid"/>
    <property type="match status" value="1"/>
</dbReference>
<dbReference type="AlphaFoldDB" id="A0A2T2XH13"/>
<accession>A0A2T2XH13</accession>
<dbReference type="InterPro" id="IPR011013">
    <property type="entry name" value="Gal_mutarotase_sf_dom"/>
</dbReference>
<dbReference type="GO" id="GO:0009313">
    <property type="term" value="P:oligosaccharide catabolic process"/>
    <property type="evidence" value="ECO:0007669"/>
    <property type="project" value="TreeGrafter"/>
</dbReference>
<dbReference type="InterPro" id="IPR011682">
    <property type="entry name" value="Glyco_hydro_38_C"/>
</dbReference>
<dbReference type="Gene3D" id="3.20.110.10">
    <property type="entry name" value="Glycoside hydrolase 38, N terminal domain"/>
    <property type="match status" value="1"/>
</dbReference>
<comment type="caution">
    <text evidence="6">The sequence shown here is derived from an EMBL/GenBank/DDBJ whole genome shotgun (WGS) entry which is preliminary data.</text>
</comment>
<dbReference type="InterPro" id="IPR027291">
    <property type="entry name" value="Glyco_hydro_38_N_sf"/>
</dbReference>
<dbReference type="PANTHER" id="PTHR46017:SF1">
    <property type="entry name" value="ALPHA-MANNOSIDASE 2C1"/>
    <property type="match status" value="1"/>
</dbReference>
<evidence type="ECO:0000313" key="6">
    <source>
        <dbReference type="EMBL" id="PSR33791.1"/>
    </source>
</evidence>
<reference evidence="6 7" key="1">
    <citation type="journal article" date="2014" name="BMC Genomics">
        <title>Comparison of environmental and isolate Sulfobacillus genomes reveals diverse carbon, sulfur, nitrogen, and hydrogen metabolisms.</title>
        <authorList>
            <person name="Justice N.B."/>
            <person name="Norman A."/>
            <person name="Brown C.T."/>
            <person name="Singh A."/>
            <person name="Thomas B.C."/>
            <person name="Banfield J.F."/>
        </authorList>
    </citation>
    <scope>NUCLEOTIDE SEQUENCE [LARGE SCALE GENOMIC DNA]</scope>
    <source>
        <strain evidence="6">AMDSBA4</strain>
    </source>
</reference>
<comment type="similarity">
    <text evidence="1">Belongs to the glycosyl hydrolase 38 family.</text>
</comment>
<dbReference type="Pfam" id="PF01074">
    <property type="entry name" value="Glyco_hydro_38N"/>
    <property type="match status" value="1"/>
</dbReference>
<proteinExistence type="inferred from homology"/>
<evidence type="ECO:0000256" key="3">
    <source>
        <dbReference type="ARBA" id="ARBA00022801"/>
    </source>
</evidence>
<evidence type="ECO:0000313" key="7">
    <source>
        <dbReference type="Proteomes" id="UP000242972"/>
    </source>
</evidence>
<dbReference type="GO" id="GO:0046872">
    <property type="term" value="F:metal ion binding"/>
    <property type="evidence" value="ECO:0007669"/>
    <property type="project" value="UniProtKB-KW"/>
</dbReference>
<dbReference type="SUPFAM" id="SSF88713">
    <property type="entry name" value="Glycoside hydrolase/deacetylase"/>
    <property type="match status" value="1"/>
</dbReference>
<dbReference type="InterPro" id="IPR011330">
    <property type="entry name" value="Glyco_hydro/deAcase_b/a-brl"/>
</dbReference>
<evidence type="ECO:0000259" key="5">
    <source>
        <dbReference type="SMART" id="SM00872"/>
    </source>
</evidence>
<dbReference type="InterPro" id="IPR015341">
    <property type="entry name" value="Glyco_hydro_38_cen"/>
</dbReference>
<dbReference type="Pfam" id="PF07748">
    <property type="entry name" value="Glyco_hydro_38C"/>
    <property type="match status" value="1"/>
</dbReference>
<gene>
    <name evidence="6" type="ORF">C7B46_08055</name>
</gene>
<evidence type="ECO:0000256" key="2">
    <source>
        <dbReference type="ARBA" id="ARBA00022723"/>
    </source>
</evidence>
<name>A0A2T2XH13_9FIRM</name>
<dbReference type="EMBL" id="PXYW01000016">
    <property type="protein sequence ID" value="PSR33791.1"/>
    <property type="molecule type" value="Genomic_DNA"/>
</dbReference>